<dbReference type="InterPro" id="IPR011006">
    <property type="entry name" value="CheY-like_superfamily"/>
</dbReference>
<dbReference type="InterPro" id="IPR016032">
    <property type="entry name" value="Sig_transdc_resp-reg_C-effctor"/>
</dbReference>
<dbReference type="Gene3D" id="3.40.50.2300">
    <property type="match status" value="1"/>
</dbReference>
<comment type="caution">
    <text evidence="3">The sequence shown here is derived from an EMBL/GenBank/DDBJ whole genome shotgun (WGS) entry which is preliminary data.</text>
</comment>
<organism evidence="3 4">
    <name type="scientific">Janibacter melonis</name>
    <dbReference type="NCBI Taxonomy" id="262209"/>
    <lineage>
        <taxon>Bacteria</taxon>
        <taxon>Bacillati</taxon>
        <taxon>Actinomycetota</taxon>
        <taxon>Actinomycetes</taxon>
        <taxon>Micrococcales</taxon>
        <taxon>Intrasporangiaceae</taxon>
        <taxon>Janibacter</taxon>
    </lineage>
</organism>
<dbReference type="Proteomes" id="UP000076976">
    <property type="component" value="Unassembled WGS sequence"/>
</dbReference>
<dbReference type="PANTHER" id="PTHR43214">
    <property type="entry name" value="TWO-COMPONENT RESPONSE REGULATOR"/>
    <property type="match status" value="1"/>
</dbReference>
<keyword evidence="1" id="KW-0238">DNA-binding</keyword>
<dbReference type="SUPFAM" id="SSF46894">
    <property type="entry name" value="C-terminal effector domain of the bipartite response regulators"/>
    <property type="match status" value="1"/>
</dbReference>
<dbReference type="SMART" id="SM00421">
    <property type="entry name" value="HTH_LUXR"/>
    <property type="match status" value="1"/>
</dbReference>
<evidence type="ECO:0000313" key="4">
    <source>
        <dbReference type="Proteomes" id="UP000076976"/>
    </source>
</evidence>
<dbReference type="GO" id="GO:0003677">
    <property type="term" value="F:DNA binding"/>
    <property type="evidence" value="ECO:0007669"/>
    <property type="project" value="UniProtKB-KW"/>
</dbReference>
<evidence type="ECO:0000256" key="1">
    <source>
        <dbReference type="ARBA" id="ARBA00023125"/>
    </source>
</evidence>
<feature type="domain" description="HTH luxR-type" evidence="2">
    <location>
        <begin position="144"/>
        <end position="208"/>
    </location>
</feature>
<dbReference type="GO" id="GO:0006355">
    <property type="term" value="P:regulation of DNA-templated transcription"/>
    <property type="evidence" value="ECO:0007669"/>
    <property type="project" value="InterPro"/>
</dbReference>
<dbReference type="InterPro" id="IPR000792">
    <property type="entry name" value="Tscrpt_reg_LuxR_C"/>
</dbReference>
<dbReference type="InterPro" id="IPR039420">
    <property type="entry name" value="WalR-like"/>
</dbReference>
<dbReference type="AlphaFoldDB" id="A0A176QF25"/>
<dbReference type="PANTHER" id="PTHR43214:SF38">
    <property type="entry name" value="NITRATE_NITRITE RESPONSE REGULATOR PROTEIN NARL"/>
    <property type="match status" value="1"/>
</dbReference>
<sequence length="237" mass="25324">MPEAGPSGPIRLSVLNDYEVVVHGVAAMLAPFADEVHVVELDCDMPLSQPVDIALYDAFAAPSDAPRKLDTIVSDDKVGHTVLYTWAAGPEVIAAARDRGLSGVLSKSMSAQELVSALRRICAGETLLTPHAATDVEPRAAGWPGQEQGLTPRQSEVIALVTEGLSNQEIAKQCYLSINSVKSYIRAAYRTMGVSSRSQAVLWGIDHGFHRDQLRLIARDGDGARTSFVVDDGQTSG</sequence>
<dbReference type="STRING" id="262209.AWH69_00315"/>
<keyword evidence="4" id="KW-1185">Reference proteome</keyword>
<accession>A0A176QF25</accession>
<dbReference type="RefSeq" id="WP_068269815.1">
    <property type="nucleotide sequence ID" value="NZ_LQZG01000001.1"/>
</dbReference>
<dbReference type="SUPFAM" id="SSF52172">
    <property type="entry name" value="CheY-like"/>
    <property type="match status" value="1"/>
</dbReference>
<evidence type="ECO:0000313" key="3">
    <source>
        <dbReference type="EMBL" id="OAB88300.1"/>
    </source>
</evidence>
<dbReference type="CDD" id="cd06170">
    <property type="entry name" value="LuxR_C_like"/>
    <property type="match status" value="1"/>
</dbReference>
<protein>
    <recommendedName>
        <fullName evidence="2">HTH luxR-type domain-containing protein</fullName>
    </recommendedName>
</protein>
<evidence type="ECO:0000259" key="2">
    <source>
        <dbReference type="PROSITE" id="PS50043"/>
    </source>
</evidence>
<proteinExistence type="predicted"/>
<dbReference type="PROSITE" id="PS50043">
    <property type="entry name" value="HTH_LUXR_2"/>
    <property type="match status" value="1"/>
</dbReference>
<dbReference type="Pfam" id="PF00196">
    <property type="entry name" value="GerE"/>
    <property type="match status" value="1"/>
</dbReference>
<name>A0A176QF25_9MICO</name>
<reference evidence="3 4" key="1">
    <citation type="submission" date="2016-01" db="EMBL/GenBank/DDBJ databases">
        <title>Janibacter melonis strain CD11_4 genome sequencing and assembly.</title>
        <authorList>
            <person name="Nair G.R."/>
            <person name="Kaur G."/>
            <person name="Chander A.M."/>
            <person name="Mayilraj S."/>
        </authorList>
    </citation>
    <scope>NUCLEOTIDE SEQUENCE [LARGE SCALE GENOMIC DNA]</scope>
    <source>
        <strain evidence="3 4">CD11-4</strain>
    </source>
</reference>
<gene>
    <name evidence="3" type="ORF">AWH69_00315</name>
</gene>
<dbReference type="EMBL" id="LQZG01000001">
    <property type="protein sequence ID" value="OAB88300.1"/>
    <property type="molecule type" value="Genomic_DNA"/>
</dbReference>
<dbReference type="PRINTS" id="PR00038">
    <property type="entry name" value="HTHLUXR"/>
</dbReference>